<protein>
    <recommendedName>
        <fullName evidence="6">Glutathione peroxidase</fullName>
    </recommendedName>
</protein>
<dbReference type="Pfam" id="PF00255">
    <property type="entry name" value="GSHPx"/>
    <property type="match status" value="1"/>
</dbReference>
<dbReference type="GO" id="GO:0034599">
    <property type="term" value="P:cellular response to oxidative stress"/>
    <property type="evidence" value="ECO:0007669"/>
    <property type="project" value="TreeGrafter"/>
</dbReference>
<keyword evidence="2 6" id="KW-0575">Peroxidase</keyword>
<dbReference type="STRING" id="763407.A0A162ULX6"/>
<evidence type="ECO:0000256" key="1">
    <source>
        <dbReference type="ARBA" id="ARBA00006926"/>
    </source>
</evidence>
<dbReference type="InterPro" id="IPR036249">
    <property type="entry name" value="Thioredoxin-like_sf"/>
</dbReference>
<dbReference type="CDD" id="cd00340">
    <property type="entry name" value="GSH_Peroxidase"/>
    <property type="match status" value="1"/>
</dbReference>
<evidence type="ECO:0000313" key="7">
    <source>
        <dbReference type="EMBL" id="OAD76992.1"/>
    </source>
</evidence>
<gene>
    <name evidence="7" type="ORF">PHYBLDRAFT_180272</name>
</gene>
<evidence type="ECO:0000256" key="6">
    <source>
        <dbReference type="RuleBase" id="RU000499"/>
    </source>
</evidence>
<evidence type="ECO:0000256" key="2">
    <source>
        <dbReference type="ARBA" id="ARBA00022559"/>
    </source>
</evidence>
<proteinExistence type="inferred from homology"/>
<dbReference type="PROSITE" id="PS51355">
    <property type="entry name" value="GLUTATHIONE_PEROXID_3"/>
    <property type="match status" value="1"/>
</dbReference>
<dbReference type="FunFam" id="3.40.30.10:FF:000010">
    <property type="entry name" value="Glutathione peroxidase"/>
    <property type="match status" value="1"/>
</dbReference>
<evidence type="ECO:0000256" key="4">
    <source>
        <dbReference type="ARBA" id="ARBA00049091"/>
    </source>
</evidence>
<dbReference type="AlphaFoldDB" id="A0A162ULX6"/>
<dbReference type="VEuPathDB" id="FungiDB:PHYBLDRAFT_180272"/>
<sequence>MTCLFNYQIKDIKRNEWNLEELRGKVVLFVNVASKCSFTKQYDSLENIYNTYKHRGLVVVGCPCNQFANQEPGTEEEIHTFCRLTYNVSFPLTSKIEVNGKGEHPVYRFLKDSQPGFLGLRRVKWNFEKFLINREGKVVKRFFTFTDPKSITNEIEKCL</sequence>
<dbReference type="InterPro" id="IPR000889">
    <property type="entry name" value="Glutathione_peroxidase"/>
</dbReference>
<dbReference type="SUPFAM" id="SSF52833">
    <property type="entry name" value="Thioredoxin-like"/>
    <property type="match status" value="1"/>
</dbReference>
<dbReference type="PRINTS" id="PR01011">
    <property type="entry name" value="GLUTPROXDASE"/>
</dbReference>
<reference evidence="8" key="1">
    <citation type="submission" date="2015-06" db="EMBL/GenBank/DDBJ databases">
        <title>Expansion of signal transduction pathways in fungi by whole-genome duplication.</title>
        <authorList>
            <consortium name="DOE Joint Genome Institute"/>
            <person name="Corrochano L.M."/>
            <person name="Kuo A."/>
            <person name="Marcet-Houben M."/>
            <person name="Polaino S."/>
            <person name="Salamov A."/>
            <person name="Villalobos J.M."/>
            <person name="Alvarez M.I."/>
            <person name="Avalos J."/>
            <person name="Benito E.P."/>
            <person name="Benoit I."/>
            <person name="Burger G."/>
            <person name="Camino L.P."/>
            <person name="Canovas D."/>
            <person name="Cerda-Olmedo E."/>
            <person name="Cheng J.-F."/>
            <person name="Dominguez A."/>
            <person name="Elias M."/>
            <person name="Eslava A.P."/>
            <person name="Glaser F."/>
            <person name="Grimwood J."/>
            <person name="Gutierrez G."/>
            <person name="Heitman J."/>
            <person name="Henrissat B."/>
            <person name="Iturriaga E.A."/>
            <person name="Lang B.F."/>
            <person name="Lavin J.L."/>
            <person name="Lee S."/>
            <person name="Li W."/>
            <person name="Lindquist E."/>
            <person name="Lopez-Garcia S."/>
            <person name="Luque E.M."/>
            <person name="Marcos A.T."/>
            <person name="Martin J."/>
            <person name="McCluskey K."/>
            <person name="Medina H.R."/>
            <person name="Miralles-Duran A."/>
            <person name="Miyazaki A."/>
            <person name="Munoz-Torres E."/>
            <person name="Oguiza J.A."/>
            <person name="Ohm R."/>
            <person name="Olmedo M."/>
            <person name="Orejas M."/>
            <person name="Ortiz-Castellanos L."/>
            <person name="Pisabarro A.G."/>
            <person name="Rodriguez-Romero J."/>
            <person name="Ruiz-Herrera J."/>
            <person name="Ruiz-Vazquez R."/>
            <person name="Sanz C."/>
            <person name="Schackwitz W."/>
            <person name="Schmutz J."/>
            <person name="Shahriari M."/>
            <person name="Shelest E."/>
            <person name="Silva-Franco F."/>
            <person name="Soanes D."/>
            <person name="Syed K."/>
            <person name="Tagua V.G."/>
            <person name="Talbot N.J."/>
            <person name="Thon M."/>
            <person name="De vries R.P."/>
            <person name="Wiebenga A."/>
            <person name="Yadav J.S."/>
            <person name="Braun E.L."/>
            <person name="Baker S."/>
            <person name="Garre V."/>
            <person name="Horwitz B."/>
            <person name="Torres-Martinez S."/>
            <person name="Idnurm A."/>
            <person name="Herrera-Estrella A."/>
            <person name="Gabaldon T."/>
            <person name="Grigoriev I.V."/>
        </authorList>
    </citation>
    <scope>NUCLEOTIDE SEQUENCE [LARGE SCALE GENOMIC DNA]</scope>
    <source>
        <strain evidence="8">NRRL 1555(-)</strain>
    </source>
</reference>
<dbReference type="GeneID" id="28999195"/>
<evidence type="ECO:0000256" key="3">
    <source>
        <dbReference type="ARBA" id="ARBA00023002"/>
    </source>
</evidence>
<dbReference type="PANTHER" id="PTHR11592:SF78">
    <property type="entry name" value="GLUTATHIONE PEROXIDASE"/>
    <property type="match status" value="1"/>
</dbReference>
<dbReference type="InParanoid" id="A0A162ULX6"/>
<keyword evidence="3 6" id="KW-0560">Oxidoreductase</keyword>
<keyword evidence="8" id="KW-1185">Reference proteome</keyword>
<dbReference type="OrthoDB" id="446890at2759"/>
<dbReference type="Proteomes" id="UP000077315">
    <property type="component" value="Unassembled WGS sequence"/>
</dbReference>
<organism evidence="7 8">
    <name type="scientific">Phycomyces blakesleeanus (strain ATCC 8743b / DSM 1359 / FGSC 10004 / NBRC 33097 / NRRL 1555)</name>
    <dbReference type="NCBI Taxonomy" id="763407"/>
    <lineage>
        <taxon>Eukaryota</taxon>
        <taxon>Fungi</taxon>
        <taxon>Fungi incertae sedis</taxon>
        <taxon>Mucoromycota</taxon>
        <taxon>Mucoromycotina</taxon>
        <taxon>Mucoromycetes</taxon>
        <taxon>Mucorales</taxon>
        <taxon>Phycomycetaceae</taxon>
        <taxon>Phycomyces</taxon>
    </lineage>
</organism>
<dbReference type="Gene3D" id="3.40.30.10">
    <property type="entry name" value="Glutaredoxin"/>
    <property type="match status" value="1"/>
</dbReference>
<dbReference type="RefSeq" id="XP_018295032.1">
    <property type="nucleotide sequence ID" value="XM_018438289.1"/>
</dbReference>
<name>A0A162ULX6_PHYB8</name>
<comment type="catalytic activity">
    <reaction evidence="4">
        <text>a hydroperoxide + [thioredoxin]-dithiol = an alcohol + [thioredoxin]-disulfide + H2O</text>
        <dbReference type="Rhea" id="RHEA:62620"/>
        <dbReference type="Rhea" id="RHEA-COMP:10698"/>
        <dbReference type="Rhea" id="RHEA-COMP:10700"/>
        <dbReference type="ChEBI" id="CHEBI:15377"/>
        <dbReference type="ChEBI" id="CHEBI:29950"/>
        <dbReference type="ChEBI" id="CHEBI:30879"/>
        <dbReference type="ChEBI" id="CHEBI:35924"/>
        <dbReference type="ChEBI" id="CHEBI:50058"/>
        <dbReference type="EC" id="1.11.1.24"/>
    </reaction>
</comment>
<accession>A0A162ULX6</accession>
<dbReference type="FunCoup" id="A0A162ULX6">
    <property type="interactions" value="141"/>
</dbReference>
<evidence type="ECO:0000256" key="5">
    <source>
        <dbReference type="PIRSR" id="PIRSR000303-1"/>
    </source>
</evidence>
<dbReference type="EMBL" id="KV440975">
    <property type="protein sequence ID" value="OAD76992.1"/>
    <property type="molecule type" value="Genomic_DNA"/>
</dbReference>
<comment type="similarity">
    <text evidence="1 6">Belongs to the glutathione peroxidase family.</text>
</comment>
<feature type="active site" evidence="5">
    <location>
        <position position="36"/>
    </location>
</feature>
<dbReference type="GO" id="GO:0140824">
    <property type="term" value="F:thioredoxin-dependent peroxiredoxin activity"/>
    <property type="evidence" value="ECO:0007669"/>
    <property type="project" value="UniProtKB-EC"/>
</dbReference>
<evidence type="ECO:0000313" key="8">
    <source>
        <dbReference type="Proteomes" id="UP000077315"/>
    </source>
</evidence>
<dbReference type="PANTHER" id="PTHR11592">
    <property type="entry name" value="GLUTATHIONE PEROXIDASE"/>
    <property type="match status" value="1"/>
</dbReference>
<dbReference type="PIRSF" id="PIRSF000303">
    <property type="entry name" value="Glutathion_perox"/>
    <property type="match status" value="1"/>
</dbReference>